<dbReference type="Gene3D" id="3.40.50.1820">
    <property type="entry name" value="alpha/beta hydrolase"/>
    <property type="match status" value="1"/>
</dbReference>
<keyword evidence="2" id="KW-0378">Hydrolase</keyword>
<gene>
    <name evidence="2" type="ORF">EXY25_00925</name>
</gene>
<dbReference type="PANTHER" id="PTHR12277">
    <property type="entry name" value="ALPHA/BETA HYDROLASE DOMAIN-CONTAINING PROTEIN"/>
    <property type="match status" value="1"/>
</dbReference>
<name>A0ABY1WSZ3_9GAMM</name>
<dbReference type="PANTHER" id="PTHR12277:SF81">
    <property type="entry name" value="PROTEIN ABHD13"/>
    <property type="match status" value="1"/>
</dbReference>
<reference evidence="3" key="1">
    <citation type="submission" date="2019-02" db="EMBL/GenBank/DDBJ databases">
        <title>Draft genome sequence of Muricauda sp. 176CP4-71.</title>
        <authorList>
            <person name="Park J.-S."/>
        </authorList>
    </citation>
    <scope>NUCLEOTIDE SEQUENCE [LARGE SCALE GENOMIC DNA]</scope>
    <source>
        <strain evidence="3">176GS2-150</strain>
    </source>
</reference>
<feature type="domain" description="Serine aminopeptidase S33" evidence="1">
    <location>
        <begin position="70"/>
        <end position="191"/>
    </location>
</feature>
<dbReference type="EMBL" id="SHLY01000001">
    <property type="protein sequence ID" value="TAA47845.1"/>
    <property type="molecule type" value="Genomic_DNA"/>
</dbReference>
<dbReference type="InterPro" id="IPR022742">
    <property type="entry name" value="Hydrolase_4"/>
</dbReference>
<dbReference type="PROSITE" id="PS51257">
    <property type="entry name" value="PROKAR_LIPOPROTEIN"/>
    <property type="match status" value="1"/>
</dbReference>
<sequence length="280" mass="30812">MQGRVLIRTRWCLLIGTLLIISGCRDAMVNAFAFYPERLPPEAAAPSDAEELILNTPDGEQLQALWFDTQSDRTVLYLHGNAGHLFYRIDDARKIAASGVNVLLLSYRGYGKSSGSPSEQGLYTDAQTALDYLLTERGFEEQDLFIYGRSLGSAMAVHIAQHRQLAGLVLVTPFSSGNDMAKVMGMGWLNWALGSPLDSIHKVPNIPAPALFIHGDADDIVPFALGQKLFDAYPGAENSHKRFIAVPGADHNDLSVIAYPDYWYWIEAFMAEVSESDAKS</sequence>
<dbReference type="InterPro" id="IPR029058">
    <property type="entry name" value="AB_hydrolase_fold"/>
</dbReference>
<dbReference type="Pfam" id="PF12146">
    <property type="entry name" value="Hydrolase_4"/>
    <property type="match status" value="1"/>
</dbReference>
<dbReference type="RefSeq" id="WP_130565397.1">
    <property type="nucleotide sequence ID" value="NZ_SHLY01000001.1"/>
</dbReference>
<comment type="caution">
    <text evidence="2">The sequence shown here is derived from an EMBL/GenBank/DDBJ whole genome shotgun (WGS) entry which is preliminary data.</text>
</comment>
<evidence type="ECO:0000259" key="1">
    <source>
        <dbReference type="Pfam" id="PF12146"/>
    </source>
</evidence>
<dbReference type="SUPFAM" id="SSF53474">
    <property type="entry name" value="alpha/beta-Hydrolases"/>
    <property type="match status" value="1"/>
</dbReference>
<dbReference type="Proteomes" id="UP000292544">
    <property type="component" value="Unassembled WGS sequence"/>
</dbReference>
<evidence type="ECO:0000313" key="3">
    <source>
        <dbReference type="Proteomes" id="UP000292544"/>
    </source>
</evidence>
<protein>
    <submittedName>
        <fullName evidence="2">Alpha/beta hydrolase</fullName>
    </submittedName>
</protein>
<proteinExistence type="predicted"/>
<evidence type="ECO:0000313" key="2">
    <source>
        <dbReference type="EMBL" id="TAA47845.1"/>
    </source>
</evidence>
<keyword evidence="3" id="KW-1185">Reference proteome</keyword>
<accession>A0ABY1WSZ3</accession>
<organism evidence="2 3">
    <name type="scientific">Corallincola spongiicola</name>
    <dbReference type="NCBI Taxonomy" id="2520508"/>
    <lineage>
        <taxon>Bacteria</taxon>
        <taxon>Pseudomonadati</taxon>
        <taxon>Pseudomonadota</taxon>
        <taxon>Gammaproteobacteria</taxon>
        <taxon>Alteromonadales</taxon>
        <taxon>Psychromonadaceae</taxon>
        <taxon>Corallincola</taxon>
    </lineage>
</organism>
<dbReference type="GO" id="GO:0016787">
    <property type="term" value="F:hydrolase activity"/>
    <property type="evidence" value="ECO:0007669"/>
    <property type="project" value="UniProtKB-KW"/>
</dbReference>